<accession>X0VT43</accession>
<protein>
    <submittedName>
        <fullName evidence="1">Uncharacterized protein</fullName>
    </submittedName>
</protein>
<dbReference type="EMBL" id="BARS01028031">
    <property type="protein sequence ID" value="GAG03711.1"/>
    <property type="molecule type" value="Genomic_DNA"/>
</dbReference>
<gene>
    <name evidence="1" type="ORF">S01H1_43970</name>
</gene>
<comment type="caution">
    <text evidence="1">The sequence shown here is derived from an EMBL/GenBank/DDBJ whole genome shotgun (WGS) entry which is preliminary data.</text>
</comment>
<organism evidence="1">
    <name type="scientific">marine sediment metagenome</name>
    <dbReference type="NCBI Taxonomy" id="412755"/>
    <lineage>
        <taxon>unclassified sequences</taxon>
        <taxon>metagenomes</taxon>
        <taxon>ecological metagenomes</taxon>
    </lineage>
</organism>
<feature type="non-terminal residue" evidence="1">
    <location>
        <position position="83"/>
    </location>
</feature>
<name>X0VT43_9ZZZZ</name>
<evidence type="ECO:0000313" key="1">
    <source>
        <dbReference type="EMBL" id="GAG03711.1"/>
    </source>
</evidence>
<proteinExistence type="predicted"/>
<dbReference type="AlphaFoldDB" id="X0VT43"/>
<reference evidence="1" key="1">
    <citation type="journal article" date="2014" name="Front. Microbiol.">
        <title>High frequency of phylogenetically diverse reductive dehalogenase-homologous genes in deep subseafloor sedimentary metagenomes.</title>
        <authorList>
            <person name="Kawai M."/>
            <person name="Futagami T."/>
            <person name="Toyoda A."/>
            <person name="Takaki Y."/>
            <person name="Nishi S."/>
            <person name="Hori S."/>
            <person name="Arai W."/>
            <person name="Tsubouchi T."/>
            <person name="Morono Y."/>
            <person name="Uchiyama I."/>
            <person name="Ito T."/>
            <person name="Fujiyama A."/>
            <person name="Inagaki F."/>
            <person name="Takami H."/>
        </authorList>
    </citation>
    <scope>NUCLEOTIDE SEQUENCE</scope>
    <source>
        <strain evidence="1">Expedition CK06-06</strain>
    </source>
</reference>
<sequence length="83" mass="8629">MSLAAPNLNDILLNLFDELGELKYGVATGGSVTTLADTGILGSDDDWNQGTVFVVEADGEAPEGEFAEVTDYTTADGVLTFVA</sequence>